<accession>A0A2P5HKA1</accession>
<dbReference type="PANTHER" id="PTHR42111:SF1">
    <property type="entry name" value="YALI0D23727P"/>
    <property type="match status" value="1"/>
</dbReference>
<evidence type="ECO:0000313" key="2">
    <source>
        <dbReference type="EMBL" id="POS70684.1"/>
    </source>
</evidence>
<dbReference type="InParanoid" id="A0A2P5HKA1"/>
<dbReference type="PANTHER" id="PTHR42111">
    <property type="entry name" value="YALI0D23727P"/>
    <property type="match status" value="1"/>
</dbReference>
<evidence type="ECO:0000256" key="1">
    <source>
        <dbReference type="SAM" id="MobiDB-lite"/>
    </source>
</evidence>
<dbReference type="OrthoDB" id="5364312at2759"/>
<gene>
    <name evidence="2" type="ORF">DHEL01_v210920</name>
</gene>
<feature type="compositionally biased region" description="Low complexity" evidence="1">
    <location>
        <begin position="103"/>
        <end position="123"/>
    </location>
</feature>
<feature type="region of interest" description="Disordered" evidence="1">
    <location>
        <begin position="280"/>
        <end position="330"/>
    </location>
</feature>
<dbReference type="AlphaFoldDB" id="A0A2P5HKA1"/>
<reference evidence="2" key="1">
    <citation type="submission" date="2017-09" db="EMBL/GenBank/DDBJ databases">
        <title>Polyketide synthases of a Diaporthe helianthi virulent isolate.</title>
        <authorList>
            <person name="Baroncelli R."/>
        </authorList>
    </citation>
    <scope>NUCLEOTIDE SEQUENCE [LARGE SCALE GENOMIC DNA]</scope>
    <source>
        <strain evidence="2">7/96</strain>
    </source>
</reference>
<feature type="compositionally biased region" description="Polar residues" evidence="1">
    <location>
        <begin position="1"/>
        <end position="17"/>
    </location>
</feature>
<feature type="compositionally biased region" description="Basic and acidic residues" evidence="1">
    <location>
        <begin position="30"/>
        <end position="39"/>
    </location>
</feature>
<feature type="region of interest" description="Disordered" evidence="1">
    <location>
        <begin position="1"/>
        <end position="152"/>
    </location>
</feature>
<feature type="compositionally biased region" description="Low complexity" evidence="1">
    <location>
        <begin position="74"/>
        <end position="93"/>
    </location>
</feature>
<feature type="region of interest" description="Disordered" evidence="1">
    <location>
        <begin position="351"/>
        <end position="379"/>
    </location>
</feature>
<sequence>MSLATTAPLQSGSSSQPAPALAEPFQPKAQKSEKVRTEAIRGAAGECANEHGKKNKMRGLFGLGKKKTDEPVKAPSRSDPAANAASAARGTSSQTKNPPTRQSTTSPIHTPSSPGRGASSSPRLASPAGSQIFERDVQEAAHVPNSPAIPSHIITENHVPPVLDDASKAITDDHLDPDSVEIITHSSHQPASVAVTGAPDHLSNGWQDDLASSLAASDFRPVHDHTDSGSNYGSLDNVDIRRLSFISFADVVQAEHQDHAGLGGSRESIHLAGLTSLSSVGGGVNQSPSPIRSPVSSAGGASPPRSKTGSLRGIETSPNRKPLASPVSTSLSMSPSIAAIGLPGEINVETMSQALGRTGSDLSGMRSIPISPVEGGPSR</sequence>
<evidence type="ECO:0000313" key="3">
    <source>
        <dbReference type="Proteomes" id="UP000094444"/>
    </source>
</evidence>
<name>A0A2P5HKA1_DIAHE</name>
<keyword evidence="3" id="KW-1185">Reference proteome</keyword>
<protein>
    <submittedName>
        <fullName evidence="2">Uncharacterized protein</fullName>
    </submittedName>
</protein>
<proteinExistence type="predicted"/>
<organism evidence="2 3">
    <name type="scientific">Diaporthe helianthi</name>
    <dbReference type="NCBI Taxonomy" id="158607"/>
    <lineage>
        <taxon>Eukaryota</taxon>
        <taxon>Fungi</taxon>
        <taxon>Dikarya</taxon>
        <taxon>Ascomycota</taxon>
        <taxon>Pezizomycotina</taxon>
        <taxon>Sordariomycetes</taxon>
        <taxon>Sordariomycetidae</taxon>
        <taxon>Diaporthales</taxon>
        <taxon>Diaporthaceae</taxon>
        <taxon>Diaporthe</taxon>
    </lineage>
</organism>
<feature type="compositionally biased region" description="Low complexity" evidence="1">
    <location>
        <begin position="292"/>
        <end position="306"/>
    </location>
</feature>
<comment type="caution">
    <text evidence="2">The sequence shown here is derived from an EMBL/GenBank/DDBJ whole genome shotgun (WGS) entry which is preliminary data.</text>
</comment>
<dbReference type="EMBL" id="MAVT02001530">
    <property type="protein sequence ID" value="POS70684.1"/>
    <property type="molecule type" value="Genomic_DNA"/>
</dbReference>
<dbReference type="Proteomes" id="UP000094444">
    <property type="component" value="Unassembled WGS sequence"/>
</dbReference>